<comment type="caution">
    <text evidence="9">The sequence shown here is derived from an EMBL/GenBank/DDBJ whole genome shotgun (WGS) entry which is preliminary data.</text>
</comment>
<keyword evidence="3 8" id="KW-0812">Transmembrane</keyword>
<keyword evidence="1" id="KW-1003">Cell membrane</keyword>
<dbReference type="RefSeq" id="WP_125483634.1">
    <property type="nucleotide sequence ID" value="NZ_RSDW01000001.1"/>
</dbReference>
<gene>
    <name evidence="9" type="ORF">EDE15_0282</name>
</gene>
<keyword evidence="2 9" id="KW-0132">Cell division</keyword>
<dbReference type="InterPro" id="IPR023081">
    <property type="entry name" value="Cell_div_FtsB"/>
</dbReference>
<sequence>MSRSITARSDGGRSSAIVRLYGRAHAGWRRIATGAAAVLAIAMGYHVIFGQNGLTVYQQKRQDARTLDSQLHDLQRENELLKGHVDRLQNDPNAIEHQAREELHYTRPGEVIYTMPATTPASTVSVPASTSKQ</sequence>
<dbReference type="EMBL" id="RSDW01000001">
    <property type="protein sequence ID" value="RSL14815.1"/>
    <property type="molecule type" value="Genomic_DNA"/>
</dbReference>
<feature type="transmembrane region" description="Helical" evidence="8">
    <location>
        <begin position="31"/>
        <end position="49"/>
    </location>
</feature>
<dbReference type="PANTHER" id="PTHR37485">
    <property type="entry name" value="CELL DIVISION PROTEIN FTSB"/>
    <property type="match status" value="1"/>
</dbReference>
<evidence type="ECO:0000313" key="10">
    <source>
        <dbReference type="Proteomes" id="UP000269669"/>
    </source>
</evidence>
<evidence type="ECO:0000256" key="8">
    <source>
        <dbReference type="SAM" id="Phobius"/>
    </source>
</evidence>
<dbReference type="OrthoDB" id="9789040at2"/>
<accession>A0A428MD66</accession>
<reference evidence="9 10" key="1">
    <citation type="submission" date="2018-12" db="EMBL/GenBank/DDBJ databases">
        <title>Sequencing of bacterial isolates from soil warming experiment in Harvard Forest, Massachusetts, USA.</title>
        <authorList>
            <person name="Deangelis K."/>
        </authorList>
    </citation>
    <scope>NUCLEOTIDE SEQUENCE [LARGE SCALE GENOMIC DNA]</scope>
    <source>
        <strain evidence="9 10">EB153</strain>
    </source>
</reference>
<keyword evidence="6" id="KW-0131">Cell cycle</keyword>
<dbReference type="AlphaFoldDB" id="A0A428MD66"/>
<evidence type="ECO:0000313" key="9">
    <source>
        <dbReference type="EMBL" id="RSL14815.1"/>
    </source>
</evidence>
<dbReference type="GO" id="GO:0030428">
    <property type="term" value="C:cell septum"/>
    <property type="evidence" value="ECO:0007669"/>
    <property type="project" value="TreeGrafter"/>
</dbReference>
<organism evidence="9 10">
    <name type="scientific">Edaphobacter aggregans</name>
    <dbReference type="NCBI Taxonomy" id="570835"/>
    <lineage>
        <taxon>Bacteria</taxon>
        <taxon>Pseudomonadati</taxon>
        <taxon>Acidobacteriota</taxon>
        <taxon>Terriglobia</taxon>
        <taxon>Terriglobales</taxon>
        <taxon>Acidobacteriaceae</taxon>
        <taxon>Edaphobacter</taxon>
    </lineage>
</organism>
<evidence type="ECO:0000256" key="5">
    <source>
        <dbReference type="ARBA" id="ARBA00023136"/>
    </source>
</evidence>
<evidence type="ECO:0000256" key="6">
    <source>
        <dbReference type="ARBA" id="ARBA00023306"/>
    </source>
</evidence>
<evidence type="ECO:0000256" key="4">
    <source>
        <dbReference type="ARBA" id="ARBA00022989"/>
    </source>
</evidence>
<dbReference type="InterPro" id="IPR007060">
    <property type="entry name" value="FtsL/DivIC"/>
</dbReference>
<protein>
    <submittedName>
        <fullName evidence="9">Cell division protein FtsB</fullName>
    </submittedName>
</protein>
<feature type="coiled-coil region" evidence="7">
    <location>
        <begin position="57"/>
        <end position="91"/>
    </location>
</feature>
<dbReference type="Proteomes" id="UP000269669">
    <property type="component" value="Unassembled WGS sequence"/>
</dbReference>
<dbReference type="PANTHER" id="PTHR37485:SF1">
    <property type="entry name" value="CELL DIVISION PROTEIN FTSB"/>
    <property type="match status" value="1"/>
</dbReference>
<keyword evidence="10" id="KW-1185">Reference proteome</keyword>
<evidence type="ECO:0000256" key="3">
    <source>
        <dbReference type="ARBA" id="ARBA00022692"/>
    </source>
</evidence>
<dbReference type="Pfam" id="PF04977">
    <property type="entry name" value="DivIC"/>
    <property type="match status" value="1"/>
</dbReference>
<evidence type="ECO:0000256" key="7">
    <source>
        <dbReference type="SAM" id="Coils"/>
    </source>
</evidence>
<evidence type="ECO:0000256" key="2">
    <source>
        <dbReference type="ARBA" id="ARBA00022618"/>
    </source>
</evidence>
<keyword evidence="5 8" id="KW-0472">Membrane</keyword>
<evidence type="ECO:0000256" key="1">
    <source>
        <dbReference type="ARBA" id="ARBA00022475"/>
    </source>
</evidence>
<keyword evidence="7" id="KW-0175">Coiled coil</keyword>
<dbReference type="GO" id="GO:0043093">
    <property type="term" value="P:FtsZ-dependent cytokinesis"/>
    <property type="evidence" value="ECO:0007669"/>
    <property type="project" value="TreeGrafter"/>
</dbReference>
<name>A0A428MD66_9BACT</name>
<keyword evidence="4 8" id="KW-1133">Transmembrane helix</keyword>
<proteinExistence type="predicted"/>